<evidence type="ECO:0000259" key="7">
    <source>
        <dbReference type="SMART" id="SM00363"/>
    </source>
</evidence>
<dbReference type="PANTHER" id="PTHR11831:SF4">
    <property type="entry name" value="SMALL RIBOSOMAL SUBUNIT PROTEIN US4M"/>
    <property type="match status" value="1"/>
</dbReference>
<evidence type="ECO:0000256" key="2">
    <source>
        <dbReference type="ARBA" id="ARBA00022730"/>
    </source>
</evidence>
<dbReference type="GeneID" id="67267255"/>
<dbReference type="SUPFAM" id="SSF55174">
    <property type="entry name" value="Alpha-L RNA-binding motif"/>
    <property type="match status" value="1"/>
</dbReference>
<dbReference type="SMART" id="SM00363">
    <property type="entry name" value="S4"/>
    <property type="match status" value="1"/>
</dbReference>
<reference evidence="8" key="1">
    <citation type="journal article" date="2021" name="Mitochondrial DNA Part B Resour">
        <title>Complete mitochondrial genome of the harmful algal bloom species Thalassiosira nordenskioeldii (Mediophyceae, Bacillariophyta) from the east China sea.</title>
        <authorList>
            <person name="Liu K."/>
            <person name="Liu S."/>
            <person name="Chen Y."/>
            <person name="Liu F."/>
            <person name="Chen N."/>
        </authorList>
    </citation>
    <scope>NUCLEOTIDE SEQUENCE</scope>
    <source>
        <strain evidence="8">CNS00052</strain>
    </source>
</reference>
<dbReference type="GO" id="GO:0005763">
    <property type="term" value="C:mitochondrial small ribosomal subunit"/>
    <property type="evidence" value="ECO:0007669"/>
    <property type="project" value="TreeGrafter"/>
</dbReference>
<dbReference type="GO" id="GO:0019843">
    <property type="term" value="F:rRNA binding"/>
    <property type="evidence" value="ECO:0007669"/>
    <property type="project" value="UniProtKB-KW"/>
</dbReference>
<dbReference type="PANTHER" id="PTHR11831">
    <property type="entry name" value="30S 40S RIBOSOMAL PROTEIN"/>
    <property type="match status" value="1"/>
</dbReference>
<organism evidence="8">
    <name type="scientific">Thalassiosira nordenskioeldii</name>
    <name type="common">Marine diatom</name>
    <dbReference type="NCBI Taxonomy" id="83372"/>
    <lineage>
        <taxon>Eukaryota</taxon>
        <taxon>Sar</taxon>
        <taxon>Stramenopiles</taxon>
        <taxon>Ochrophyta</taxon>
        <taxon>Bacillariophyta</taxon>
        <taxon>Coscinodiscophyceae</taxon>
        <taxon>Thalassiosirophycidae</taxon>
        <taxon>Thalassiosirales</taxon>
        <taxon>Thalassiosiraceae</taxon>
        <taxon>Thalassiosira</taxon>
    </lineage>
</organism>
<evidence type="ECO:0000256" key="6">
    <source>
        <dbReference type="PROSITE-ProRule" id="PRU00182"/>
    </source>
</evidence>
<dbReference type="AlphaFoldDB" id="A0A891GQ84"/>
<sequence length="234" mass="28808">MHFIKKQRNKPLYKKFLPLRKNVQSRNKFLNFKKKKWEKFQYSQLRFKKQRFYDPISYFLSNFKNFFNKKFKYNLQNKQRLSLFYGKLRKKCLKRTVKSVQKKFKGSNRHPSVLFIEKLESRLDTALYRTHFSYSFSNARQIISHKKIYVNNKMVQYNSYLLKKGDLITLDKEIFEFTISNILNSKICPIPPKHFYVNYKTLQILVIEHISYANCLMYYPFWIDFSSFLKFYER</sequence>
<geneLocation type="mitochondrion" evidence="8"/>
<dbReference type="Pfam" id="PF01479">
    <property type="entry name" value="S4"/>
    <property type="match status" value="1"/>
</dbReference>
<dbReference type="PROSITE" id="PS00632">
    <property type="entry name" value="RIBOSOMAL_S4"/>
    <property type="match status" value="1"/>
</dbReference>
<keyword evidence="4 8" id="KW-0689">Ribosomal protein</keyword>
<feature type="domain" description="RNA-binding S4" evidence="7">
    <location>
        <begin position="121"/>
        <end position="179"/>
    </location>
</feature>
<name>A0A891GQ84_THANO</name>
<evidence type="ECO:0000256" key="3">
    <source>
        <dbReference type="ARBA" id="ARBA00022884"/>
    </source>
</evidence>
<evidence type="ECO:0000256" key="4">
    <source>
        <dbReference type="ARBA" id="ARBA00022980"/>
    </source>
</evidence>
<evidence type="ECO:0000313" key="8">
    <source>
        <dbReference type="EMBL" id="QRK25918.1"/>
    </source>
</evidence>
<dbReference type="CDD" id="cd00165">
    <property type="entry name" value="S4"/>
    <property type="match status" value="1"/>
</dbReference>
<dbReference type="PROSITE" id="PS50889">
    <property type="entry name" value="S4"/>
    <property type="match status" value="1"/>
</dbReference>
<evidence type="ECO:0000256" key="5">
    <source>
        <dbReference type="ARBA" id="ARBA00023274"/>
    </source>
</evidence>
<evidence type="ECO:0000256" key="1">
    <source>
        <dbReference type="ARBA" id="ARBA00007465"/>
    </source>
</evidence>
<keyword evidence="2 6" id="KW-0699">rRNA-binding</keyword>
<keyword evidence="8" id="KW-0496">Mitochondrion</keyword>
<dbReference type="InterPro" id="IPR036986">
    <property type="entry name" value="S4_RNA-bd_sf"/>
</dbReference>
<gene>
    <name evidence="8" type="primary">rps4</name>
</gene>
<dbReference type="InterPro" id="IPR018079">
    <property type="entry name" value="Ribosomal_uS4_CS"/>
</dbReference>
<dbReference type="GO" id="GO:0042274">
    <property type="term" value="P:ribosomal small subunit biogenesis"/>
    <property type="evidence" value="ECO:0007669"/>
    <property type="project" value="TreeGrafter"/>
</dbReference>
<proteinExistence type="inferred from homology"/>
<protein>
    <submittedName>
        <fullName evidence="8">Ribosomal protein S4</fullName>
    </submittedName>
</protein>
<dbReference type="InterPro" id="IPR002942">
    <property type="entry name" value="S4_RNA-bd"/>
</dbReference>
<dbReference type="RefSeq" id="YP_010164015.1">
    <property type="nucleotide sequence ID" value="NC_057471.1"/>
</dbReference>
<dbReference type="Gene3D" id="3.10.290.10">
    <property type="entry name" value="RNA-binding S4 domain"/>
    <property type="match status" value="1"/>
</dbReference>
<dbReference type="Gene3D" id="1.10.1050.10">
    <property type="entry name" value="Ribosomal Protein S4 Delta 41, Chain A, domain 1"/>
    <property type="match status" value="1"/>
</dbReference>
<dbReference type="EMBL" id="MW387419">
    <property type="protein sequence ID" value="QRK25918.1"/>
    <property type="molecule type" value="Genomic_DNA"/>
</dbReference>
<keyword evidence="5" id="KW-0687">Ribonucleoprotein</keyword>
<keyword evidence="3 6" id="KW-0694">RNA-binding</keyword>
<comment type="similarity">
    <text evidence="1">Belongs to the universal ribosomal protein uS4 family.</text>
</comment>
<dbReference type="InterPro" id="IPR022801">
    <property type="entry name" value="Ribosomal_uS4"/>
</dbReference>
<accession>A0A891GQ84</accession>
<dbReference type="GO" id="GO:0003735">
    <property type="term" value="F:structural constituent of ribosome"/>
    <property type="evidence" value="ECO:0007669"/>
    <property type="project" value="TreeGrafter"/>
</dbReference>